<reference evidence="2" key="1">
    <citation type="journal article" date="2019" name="Environ. Microbiol.">
        <title>Fungal ecological strategies reflected in gene transcription - a case study of two litter decomposers.</title>
        <authorList>
            <person name="Barbi F."/>
            <person name="Kohler A."/>
            <person name="Barry K."/>
            <person name="Baskaran P."/>
            <person name="Daum C."/>
            <person name="Fauchery L."/>
            <person name="Ihrmark K."/>
            <person name="Kuo A."/>
            <person name="LaButti K."/>
            <person name="Lipzen A."/>
            <person name="Morin E."/>
            <person name="Grigoriev I.V."/>
            <person name="Henrissat B."/>
            <person name="Lindahl B."/>
            <person name="Martin F."/>
        </authorList>
    </citation>
    <scope>NUCLEOTIDE SEQUENCE</scope>
    <source>
        <strain evidence="2">JB14</strain>
    </source>
</reference>
<keyword evidence="3" id="KW-1185">Reference proteome</keyword>
<dbReference type="Proteomes" id="UP000799118">
    <property type="component" value="Unassembled WGS sequence"/>
</dbReference>
<evidence type="ECO:0000313" key="2">
    <source>
        <dbReference type="EMBL" id="KAE9388576.1"/>
    </source>
</evidence>
<keyword evidence="1" id="KW-0812">Transmembrane</keyword>
<gene>
    <name evidence="2" type="ORF">BT96DRAFT_947492</name>
</gene>
<dbReference type="EMBL" id="ML769736">
    <property type="protein sequence ID" value="KAE9388576.1"/>
    <property type="molecule type" value="Genomic_DNA"/>
</dbReference>
<feature type="transmembrane region" description="Helical" evidence="1">
    <location>
        <begin position="128"/>
        <end position="148"/>
    </location>
</feature>
<organism evidence="2 3">
    <name type="scientific">Gymnopus androsaceus JB14</name>
    <dbReference type="NCBI Taxonomy" id="1447944"/>
    <lineage>
        <taxon>Eukaryota</taxon>
        <taxon>Fungi</taxon>
        <taxon>Dikarya</taxon>
        <taxon>Basidiomycota</taxon>
        <taxon>Agaricomycotina</taxon>
        <taxon>Agaricomycetes</taxon>
        <taxon>Agaricomycetidae</taxon>
        <taxon>Agaricales</taxon>
        <taxon>Marasmiineae</taxon>
        <taxon>Omphalotaceae</taxon>
        <taxon>Gymnopus</taxon>
    </lineage>
</organism>
<keyword evidence="1" id="KW-0472">Membrane</keyword>
<sequence length="153" mass="17524">MYYFPPMHIHVVRPERRAITSNLYYFTWISQEDYTERGKKSRGIRTASWGIPLDNSQIKNLLVARNYPVWLMRVEHELDMEWISELRRKLGTSDLGFVNNDGGGGGSEMIQNAWHYHAREIKMTAKELLIGVVFDVAGVGGWLIGLAIGQEKG</sequence>
<protein>
    <submittedName>
        <fullName evidence="2">Uncharacterized protein</fullName>
    </submittedName>
</protein>
<proteinExistence type="predicted"/>
<evidence type="ECO:0000256" key="1">
    <source>
        <dbReference type="SAM" id="Phobius"/>
    </source>
</evidence>
<name>A0A6A4GT14_9AGAR</name>
<dbReference type="AlphaFoldDB" id="A0A6A4GT14"/>
<evidence type="ECO:0000313" key="3">
    <source>
        <dbReference type="Proteomes" id="UP000799118"/>
    </source>
</evidence>
<accession>A0A6A4GT14</accession>
<keyword evidence="1" id="KW-1133">Transmembrane helix</keyword>